<dbReference type="Pfam" id="PF13641">
    <property type="entry name" value="Glyco_tranf_2_3"/>
    <property type="match status" value="1"/>
</dbReference>
<evidence type="ECO:0000313" key="3">
    <source>
        <dbReference type="Proteomes" id="UP000252698"/>
    </source>
</evidence>
<name>A0A2Z5J7U1_STRAR</name>
<dbReference type="GeneID" id="95517883"/>
<gene>
    <name evidence="2" type="ORF">C5746_04990</name>
</gene>
<dbReference type="Proteomes" id="UP000252698">
    <property type="component" value="Chromosome"/>
</dbReference>
<keyword evidence="1" id="KW-1133">Transmembrane helix</keyword>
<evidence type="ECO:0000313" key="2">
    <source>
        <dbReference type="EMBL" id="AXE76401.1"/>
    </source>
</evidence>
<dbReference type="RefSeq" id="WP_114243064.1">
    <property type="nucleotide sequence ID" value="NZ_CP027306.1"/>
</dbReference>
<protein>
    <submittedName>
        <fullName evidence="2">Glycosyl transferase family 2</fullName>
    </submittedName>
</protein>
<keyword evidence="1" id="KW-0812">Transmembrane</keyword>
<keyword evidence="1" id="KW-0472">Membrane</keyword>
<dbReference type="PANTHER" id="PTHR43646:SF3">
    <property type="entry name" value="SLR1566 PROTEIN"/>
    <property type="match status" value="1"/>
</dbReference>
<proteinExistence type="predicted"/>
<feature type="transmembrane region" description="Helical" evidence="1">
    <location>
        <begin position="288"/>
        <end position="311"/>
    </location>
</feature>
<sequence length="390" mass="42354">MSAIAWIAVGSLAAWVWLLLGQGFFWRTDQRLPRREAPEHWPSVAIVVPARDEADMLPVSLPSLMAQDYPGPAEIFLVDDCSDDGTGDVARALSVRYGGLPVTVVSPGEPEPGWTGKLWAVRHGISLARAREPEFLLLTDADIAHEPDSLRGLVAAAVTGGFDLVSQMARLRVSSVWERLVVPAFVYFFSQLYPFRWVNRAGARTAAAAGGCVLLRTGAADRARVPESIRQAVIDDVSLARAVQCSGGRIWLGLAERVDSVRPYPWLADLWRMVSRSAYAQLRHSPPLLLGTVLGLALVYLAPPVTLVAGLLSGAPVAAWAGGVAWAVMAGTYMPMLGYYRQSLWLAPLLPFTAVLYLLMTVDSAVQHHRGRGAAWKGRTYARPEAAPDR</sequence>
<dbReference type="KEGG" id="sata:C5746_04990"/>
<dbReference type="Gene3D" id="3.90.550.10">
    <property type="entry name" value="Spore Coat Polysaccharide Biosynthesis Protein SpsA, Chain A"/>
    <property type="match status" value="1"/>
</dbReference>
<dbReference type="AlphaFoldDB" id="A0A2Z5J7U1"/>
<keyword evidence="2" id="KW-0808">Transferase</keyword>
<evidence type="ECO:0000256" key="1">
    <source>
        <dbReference type="SAM" id="Phobius"/>
    </source>
</evidence>
<organism evidence="2 3">
    <name type="scientific">Streptomyces atratus</name>
    <dbReference type="NCBI Taxonomy" id="1893"/>
    <lineage>
        <taxon>Bacteria</taxon>
        <taxon>Bacillati</taxon>
        <taxon>Actinomycetota</taxon>
        <taxon>Actinomycetes</taxon>
        <taxon>Kitasatosporales</taxon>
        <taxon>Streptomycetaceae</taxon>
        <taxon>Streptomyces</taxon>
    </lineage>
</organism>
<dbReference type="InterPro" id="IPR029044">
    <property type="entry name" value="Nucleotide-diphossugar_trans"/>
</dbReference>
<accession>A0A2Z5J7U1</accession>
<feature type="transmembrane region" description="Helical" evidence="1">
    <location>
        <begin position="344"/>
        <end position="362"/>
    </location>
</feature>
<dbReference type="GO" id="GO:0016740">
    <property type="term" value="F:transferase activity"/>
    <property type="evidence" value="ECO:0007669"/>
    <property type="project" value="UniProtKB-KW"/>
</dbReference>
<feature type="transmembrane region" description="Helical" evidence="1">
    <location>
        <begin position="317"/>
        <end position="337"/>
    </location>
</feature>
<dbReference type="InterPro" id="IPR017832">
    <property type="entry name" value="Glyco_trans_2_hopen-assoc_HpnB"/>
</dbReference>
<reference evidence="2 3" key="1">
    <citation type="journal article" date="2018" name="Front. Microbiol.">
        <title>Genome Sequencing of Streptomyces atratus SCSIOZH16 and Activation Production of Nocardamine via Metabolic Engineering.</title>
        <authorList>
            <person name="Li Y."/>
            <person name="Zhang C."/>
            <person name="Liu C."/>
            <person name="Ju J."/>
            <person name="Ma J."/>
        </authorList>
    </citation>
    <scope>NUCLEOTIDE SEQUENCE [LARGE SCALE GENOMIC DNA]</scope>
    <source>
        <strain evidence="2 3">SCSIO_ZH16</strain>
    </source>
</reference>
<dbReference type="NCBIfam" id="TIGR03469">
    <property type="entry name" value="HpnB"/>
    <property type="match status" value="1"/>
</dbReference>
<dbReference type="EMBL" id="CP027306">
    <property type="protein sequence ID" value="AXE76401.1"/>
    <property type="molecule type" value="Genomic_DNA"/>
</dbReference>
<dbReference type="SUPFAM" id="SSF53448">
    <property type="entry name" value="Nucleotide-diphospho-sugar transferases"/>
    <property type="match status" value="1"/>
</dbReference>
<dbReference type="PANTHER" id="PTHR43646">
    <property type="entry name" value="GLYCOSYLTRANSFERASE"/>
    <property type="match status" value="1"/>
</dbReference>
<feature type="transmembrane region" description="Helical" evidence="1">
    <location>
        <begin position="6"/>
        <end position="26"/>
    </location>
</feature>